<evidence type="ECO:0000313" key="1">
    <source>
        <dbReference type="EMBL" id="MFG6273058.1"/>
    </source>
</evidence>
<protein>
    <recommendedName>
        <fullName evidence="3">DUF1642 domain-containing protein</fullName>
    </recommendedName>
</protein>
<comment type="caution">
    <text evidence="1">The sequence shown here is derived from an EMBL/GenBank/DDBJ whole genome shotgun (WGS) entry which is preliminary data.</text>
</comment>
<dbReference type="EMBL" id="JBIEKR010000006">
    <property type="protein sequence ID" value="MFG6273058.1"/>
    <property type="molecule type" value="Genomic_DNA"/>
</dbReference>
<dbReference type="RefSeq" id="WP_113856091.1">
    <property type="nucleotide sequence ID" value="NZ_CP011940.1"/>
</dbReference>
<accession>A0ABW7DNX3</accession>
<dbReference type="Proteomes" id="UP001605989">
    <property type="component" value="Unassembled WGS sequence"/>
</dbReference>
<sequence>MTDRRELLGWIQEYEKRTGDKFQALPGFTLWYLPDRGFCQWKPMDKNKTILCWSLCHDAKFWRDALECVALQFGYDRIMTVCILPIKAYIRYWGWKIEQDFVKDDGLHRYICSDKQGREVVITPKCVFKDGSVNYFVTNELRRKYKPWKNADERE</sequence>
<reference evidence="1 2" key="1">
    <citation type="submission" date="2024-10" db="EMBL/GenBank/DDBJ databases">
        <authorList>
            <person name="Sang B.-I."/>
            <person name="Prabhaharan D."/>
        </authorList>
    </citation>
    <scope>NUCLEOTIDE SEQUENCE [LARGE SCALE GENOMIC DNA]</scope>
    <source>
        <strain evidence="1 2">MH</strain>
    </source>
</reference>
<keyword evidence="2" id="KW-1185">Reference proteome</keyword>
<name>A0ABW7DNX3_9FIRM</name>
<organism evidence="1 2">
    <name type="scientific">Megasphaera hexanoica</name>
    <dbReference type="NCBI Taxonomy" id="1675036"/>
    <lineage>
        <taxon>Bacteria</taxon>
        <taxon>Bacillati</taxon>
        <taxon>Bacillota</taxon>
        <taxon>Negativicutes</taxon>
        <taxon>Veillonellales</taxon>
        <taxon>Veillonellaceae</taxon>
        <taxon>Megasphaera</taxon>
    </lineage>
</organism>
<gene>
    <name evidence="1" type="ORF">ACGTZG_07635</name>
</gene>
<proteinExistence type="predicted"/>
<evidence type="ECO:0000313" key="2">
    <source>
        <dbReference type="Proteomes" id="UP001605989"/>
    </source>
</evidence>
<evidence type="ECO:0008006" key="3">
    <source>
        <dbReference type="Google" id="ProtNLM"/>
    </source>
</evidence>